<reference evidence="3" key="1">
    <citation type="journal article" date="2015" name="Genome Announc.">
        <title>Draft genome sequence of the fungus Penicillium brasilianum MG11.</title>
        <authorList>
            <person name="Horn F."/>
            <person name="Linde J."/>
            <person name="Mattern D.J."/>
            <person name="Walther G."/>
            <person name="Guthke R."/>
            <person name="Brakhage A.A."/>
            <person name="Valiante V."/>
        </authorList>
    </citation>
    <scope>NUCLEOTIDE SEQUENCE [LARGE SCALE GENOMIC DNA]</scope>
    <source>
        <strain evidence="3">MG11</strain>
    </source>
</reference>
<organism evidence="2 3">
    <name type="scientific">Penicillium brasilianum</name>
    <dbReference type="NCBI Taxonomy" id="104259"/>
    <lineage>
        <taxon>Eukaryota</taxon>
        <taxon>Fungi</taxon>
        <taxon>Dikarya</taxon>
        <taxon>Ascomycota</taxon>
        <taxon>Pezizomycotina</taxon>
        <taxon>Eurotiomycetes</taxon>
        <taxon>Eurotiomycetidae</taxon>
        <taxon>Eurotiales</taxon>
        <taxon>Aspergillaceae</taxon>
        <taxon>Penicillium</taxon>
    </lineage>
</organism>
<evidence type="ECO:0008006" key="4">
    <source>
        <dbReference type="Google" id="ProtNLM"/>
    </source>
</evidence>
<name>A0A0F7U3M5_PENBI</name>
<accession>A0A0F7U3M5</accession>
<feature type="compositionally biased region" description="Basic residues" evidence="1">
    <location>
        <begin position="167"/>
        <end position="180"/>
    </location>
</feature>
<sequence>MSFSRFLPRLEKEFADADALEWHDEAKRQILLGALNKTMTNSLMNRGIPATFSDLISRLHEISSDMDALNITKAERPRRPRSPRQNDDEMDWTPTVSVNRTETHTKHHRSRTGAPRQAQWVSQDVLEQRRADGKCLRCGKIGHFIGTYALLPAQRPGSARIASASSKKGKERTVKVKKSKPVSDEDSVTTASGDEDMTTEDGSGKE</sequence>
<dbReference type="OrthoDB" id="4366649at2759"/>
<feature type="region of interest" description="Disordered" evidence="1">
    <location>
        <begin position="160"/>
        <end position="206"/>
    </location>
</feature>
<gene>
    <name evidence="2" type="ORF">PMG11_10458</name>
</gene>
<keyword evidence="3" id="KW-1185">Reference proteome</keyword>
<evidence type="ECO:0000256" key="1">
    <source>
        <dbReference type="SAM" id="MobiDB-lite"/>
    </source>
</evidence>
<dbReference type="Proteomes" id="UP000042958">
    <property type="component" value="Unassembled WGS sequence"/>
</dbReference>
<feature type="region of interest" description="Disordered" evidence="1">
    <location>
        <begin position="68"/>
        <end position="121"/>
    </location>
</feature>
<proteinExistence type="predicted"/>
<evidence type="ECO:0000313" key="3">
    <source>
        <dbReference type="Proteomes" id="UP000042958"/>
    </source>
</evidence>
<dbReference type="EMBL" id="CDHK01000013">
    <property type="protein sequence ID" value="CEJ61942.1"/>
    <property type="molecule type" value="Genomic_DNA"/>
</dbReference>
<protein>
    <recommendedName>
        <fullName evidence="4">CCHC-type domain-containing protein</fullName>
    </recommendedName>
</protein>
<evidence type="ECO:0000313" key="2">
    <source>
        <dbReference type="EMBL" id="CEJ61942.1"/>
    </source>
</evidence>
<dbReference type="STRING" id="104259.A0A0F7U3M5"/>
<dbReference type="AlphaFoldDB" id="A0A0F7U3M5"/>